<dbReference type="AlphaFoldDB" id="A0A832TAM0"/>
<comment type="caution">
    <text evidence="2">The sequence shown here is derived from an EMBL/GenBank/DDBJ whole genome shotgun (WGS) entry which is preliminary data.</text>
</comment>
<protein>
    <submittedName>
        <fullName evidence="2">DUF1610 domain-containing protein</fullName>
    </submittedName>
</protein>
<proteinExistence type="predicted"/>
<organism evidence="2 3">
    <name type="scientific">Methanopyrus kandleri</name>
    <dbReference type="NCBI Taxonomy" id="2320"/>
    <lineage>
        <taxon>Archaea</taxon>
        <taxon>Methanobacteriati</taxon>
        <taxon>Methanobacteriota</taxon>
        <taxon>Methanomada group</taxon>
        <taxon>Methanopyri</taxon>
        <taxon>Methanopyrales</taxon>
        <taxon>Methanopyraceae</taxon>
        <taxon>Methanopyrus</taxon>
    </lineage>
</organism>
<gene>
    <name evidence="2" type="ORF">HA336_05150</name>
</gene>
<name>A0A832TAM0_9EURY</name>
<dbReference type="InterPro" id="IPR044720">
    <property type="entry name" value="HVO_2753-like"/>
</dbReference>
<dbReference type="Pfam" id="PF07754">
    <property type="entry name" value="HVO_2753_ZBP"/>
    <property type="match status" value="1"/>
</dbReference>
<evidence type="ECO:0000259" key="1">
    <source>
        <dbReference type="Pfam" id="PF07754"/>
    </source>
</evidence>
<dbReference type="PANTHER" id="PTHR40733">
    <property type="entry name" value="ZINC-RIBBON RNA-BINDING PROTEIN INVOLVED IN TRANSLATION-RELATED"/>
    <property type="match status" value="1"/>
</dbReference>
<dbReference type="InterPro" id="IPR011668">
    <property type="entry name" value="HVO_2753-like_ZBP"/>
</dbReference>
<dbReference type="EMBL" id="DUJS01000004">
    <property type="protein sequence ID" value="HII70601.1"/>
    <property type="molecule type" value="Genomic_DNA"/>
</dbReference>
<dbReference type="Proteomes" id="UP000619545">
    <property type="component" value="Unassembled WGS sequence"/>
</dbReference>
<accession>A0A832TAM0</accession>
<sequence>MTEAGRIERADYAVCSACGGPIAPGERAVSHPCPKCGEVVITRCQKCRRLGNRYQCPNCGFIGP</sequence>
<dbReference type="OMA" id="NCGFEGP"/>
<feature type="domain" description="Small zinc finger protein HVO-2753-like zinc-binding pocket" evidence="1">
    <location>
        <begin position="15"/>
        <end position="60"/>
    </location>
</feature>
<dbReference type="PANTHER" id="PTHR40733:SF1">
    <property type="entry name" value="SMALL ZINC FINGER PROTEIN HVO-2753-LIKE ZINC-BINDING POCKET DOMAIN-CONTAINING PROTEIN"/>
    <property type="match status" value="1"/>
</dbReference>
<evidence type="ECO:0000313" key="2">
    <source>
        <dbReference type="EMBL" id="HII70601.1"/>
    </source>
</evidence>
<reference evidence="2" key="1">
    <citation type="journal article" date="2020" name="bioRxiv">
        <title>A rank-normalized archaeal taxonomy based on genome phylogeny resolves widespread incomplete and uneven classifications.</title>
        <authorList>
            <person name="Rinke C."/>
            <person name="Chuvochina M."/>
            <person name="Mussig A.J."/>
            <person name="Chaumeil P.-A."/>
            <person name="Waite D.W."/>
            <person name="Whitman W.B."/>
            <person name="Parks D.H."/>
            <person name="Hugenholtz P."/>
        </authorList>
    </citation>
    <scope>NUCLEOTIDE SEQUENCE</scope>
    <source>
        <strain evidence="2">UBA8853</strain>
    </source>
</reference>
<evidence type="ECO:0000313" key="3">
    <source>
        <dbReference type="Proteomes" id="UP000619545"/>
    </source>
</evidence>
<dbReference type="NCBIfam" id="NF011481">
    <property type="entry name" value="PRK14890.1"/>
    <property type="match status" value="1"/>
</dbReference>